<evidence type="ECO:0000256" key="8">
    <source>
        <dbReference type="ARBA" id="ARBA00049547"/>
    </source>
</evidence>
<proteinExistence type="inferred from homology"/>
<evidence type="ECO:0000256" key="3">
    <source>
        <dbReference type="ARBA" id="ARBA00022630"/>
    </source>
</evidence>
<dbReference type="SUPFAM" id="SSF54373">
    <property type="entry name" value="FAD-linked reductases, C-terminal domain"/>
    <property type="match status" value="1"/>
</dbReference>
<evidence type="ECO:0000256" key="9">
    <source>
        <dbReference type="PIRSR" id="PIRSR000189-1"/>
    </source>
</evidence>
<name>A0A1I5ZUR4_9PSEU</name>
<dbReference type="PIRSF" id="PIRSF000189">
    <property type="entry name" value="D-aa_oxidase"/>
    <property type="match status" value="1"/>
</dbReference>
<feature type="binding site" evidence="9">
    <location>
        <position position="283"/>
    </location>
    <ligand>
        <name>D-serine</name>
        <dbReference type="ChEBI" id="CHEBI:35247"/>
    </ligand>
</feature>
<feature type="binding site" evidence="9">
    <location>
        <position position="261"/>
    </location>
    <ligand>
        <name>D-dopa</name>
        <dbReference type="ChEBI" id="CHEBI:149689"/>
    </ligand>
</feature>
<keyword evidence="3" id="KW-0285">Flavoprotein</keyword>
<comment type="cofactor">
    <cofactor evidence="1 9">
        <name>FAD</name>
        <dbReference type="ChEBI" id="CHEBI:57692"/>
    </cofactor>
</comment>
<dbReference type="InterPro" id="IPR023209">
    <property type="entry name" value="DAO"/>
</dbReference>
<evidence type="ECO:0000256" key="4">
    <source>
        <dbReference type="ARBA" id="ARBA00022827"/>
    </source>
</evidence>
<evidence type="ECO:0000313" key="11">
    <source>
        <dbReference type="EMBL" id="SFQ60120.1"/>
    </source>
</evidence>
<evidence type="ECO:0000256" key="7">
    <source>
        <dbReference type="ARBA" id="ARBA00039751"/>
    </source>
</evidence>
<dbReference type="EC" id="1.4.3.3" evidence="6"/>
<dbReference type="GO" id="GO:0003884">
    <property type="term" value="F:D-amino-acid oxidase activity"/>
    <property type="evidence" value="ECO:0007669"/>
    <property type="project" value="UniProtKB-EC"/>
</dbReference>
<feature type="binding site" evidence="9">
    <location>
        <begin position="38"/>
        <end position="39"/>
    </location>
    <ligand>
        <name>FAD</name>
        <dbReference type="ChEBI" id="CHEBI:57692"/>
    </ligand>
</feature>
<feature type="domain" description="FAD dependent oxidoreductase" evidence="10">
    <location>
        <begin position="2"/>
        <end position="299"/>
    </location>
</feature>
<keyword evidence="4 9" id="KW-0274">FAD</keyword>
<comment type="similarity">
    <text evidence="2">Belongs to the DAMOX/DASOX family.</text>
</comment>
<evidence type="ECO:0000259" key="10">
    <source>
        <dbReference type="Pfam" id="PF01266"/>
    </source>
</evidence>
<dbReference type="Proteomes" id="UP000198727">
    <property type="component" value="Unassembled WGS sequence"/>
</dbReference>
<dbReference type="GO" id="GO:0005737">
    <property type="term" value="C:cytoplasm"/>
    <property type="evidence" value="ECO:0007669"/>
    <property type="project" value="TreeGrafter"/>
</dbReference>
<keyword evidence="5" id="KW-0560">Oxidoreductase</keyword>
<dbReference type="InterPro" id="IPR006076">
    <property type="entry name" value="FAD-dep_OxRdtase"/>
</dbReference>
<accession>A0A1I5ZUR4</accession>
<dbReference type="STRING" id="587909.SAMN05421810_110144"/>
<keyword evidence="12" id="KW-1185">Reference proteome</keyword>
<reference evidence="12" key="1">
    <citation type="submission" date="2016-10" db="EMBL/GenBank/DDBJ databases">
        <authorList>
            <person name="Varghese N."/>
            <person name="Submissions S."/>
        </authorList>
    </citation>
    <scope>NUCLEOTIDE SEQUENCE [LARGE SCALE GENOMIC DNA]</scope>
    <source>
        <strain evidence="12">CGMCC 4.5579</strain>
    </source>
</reference>
<evidence type="ECO:0000256" key="2">
    <source>
        <dbReference type="ARBA" id="ARBA00006730"/>
    </source>
</evidence>
<evidence type="ECO:0000256" key="6">
    <source>
        <dbReference type="ARBA" id="ARBA00039101"/>
    </source>
</evidence>
<feature type="binding site" evidence="9">
    <location>
        <position position="206"/>
    </location>
    <ligand>
        <name>D-dopa</name>
        <dbReference type="ChEBI" id="CHEBI:149689"/>
    </ligand>
</feature>
<dbReference type="PROSITE" id="PS51257">
    <property type="entry name" value="PROKAR_LIPOPROTEIN"/>
    <property type="match status" value="1"/>
</dbReference>
<dbReference type="PRINTS" id="PR00420">
    <property type="entry name" value="RNGMNOXGNASE"/>
</dbReference>
<dbReference type="GO" id="GO:0019478">
    <property type="term" value="P:D-amino acid catabolic process"/>
    <property type="evidence" value="ECO:0007669"/>
    <property type="project" value="TreeGrafter"/>
</dbReference>
<dbReference type="RefSeq" id="WP_092534899.1">
    <property type="nucleotide sequence ID" value="NZ_FOWW01000010.1"/>
</dbReference>
<dbReference type="Gene3D" id="3.40.50.720">
    <property type="entry name" value="NAD(P)-binding Rossmann-like Domain"/>
    <property type="match status" value="1"/>
</dbReference>
<sequence>MRVAVVGAGVIGLSCALRLAERGAAVHVVTADLPADTTSVVAGGLVYPRHAEPADRCAAWTAASVAEFRRLAERPGTGVRLVPGRLLRRAPRPVPPWAEAVGGMRRVADPGGPWTDALAFTPPLVHTGRYLAWLADAVAAAGVRTERRRLRRLADAGPADLVVNAAGLGARELVPDSRVVPARGQVVHLTDPGLTEWVVDEDDFSYVLPHGDHVVCGGTEEPGNDDLAPDPRITEDILCRCRALVPELAGAEVLDARVGLRPVRPHVRVERAGDVVHCYGHGGTGVTLSWGCAEEVAELAA</sequence>
<dbReference type="AlphaFoldDB" id="A0A1I5ZUR4"/>
<organism evidence="11 12">
    <name type="scientific">Amycolatopsis arida</name>
    <dbReference type="NCBI Taxonomy" id="587909"/>
    <lineage>
        <taxon>Bacteria</taxon>
        <taxon>Bacillati</taxon>
        <taxon>Actinomycetota</taxon>
        <taxon>Actinomycetes</taxon>
        <taxon>Pseudonocardiales</taxon>
        <taxon>Pseudonocardiaceae</taxon>
        <taxon>Amycolatopsis</taxon>
    </lineage>
</organism>
<dbReference type="PANTHER" id="PTHR11530:SF11">
    <property type="entry name" value="D-ASPARTATE OXIDASE"/>
    <property type="match status" value="1"/>
</dbReference>
<feature type="binding site" evidence="9">
    <location>
        <begin position="282"/>
        <end position="287"/>
    </location>
    <ligand>
        <name>FAD</name>
        <dbReference type="ChEBI" id="CHEBI:57692"/>
    </ligand>
</feature>
<evidence type="ECO:0000256" key="1">
    <source>
        <dbReference type="ARBA" id="ARBA00001974"/>
    </source>
</evidence>
<dbReference type="EMBL" id="FOWW01000010">
    <property type="protein sequence ID" value="SFQ60120.1"/>
    <property type="molecule type" value="Genomic_DNA"/>
</dbReference>
<evidence type="ECO:0000313" key="12">
    <source>
        <dbReference type="Proteomes" id="UP000198727"/>
    </source>
</evidence>
<evidence type="ECO:0000256" key="5">
    <source>
        <dbReference type="ARBA" id="ARBA00023002"/>
    </source>
</evidence>
<dbReference type="Gene3D" id="3.30.9.10">
    <property type="entry name" value="D-Amino Acid Oxidase, subunit A, domain 2"/>
    <property type="match status" value="1"/>
</dbReference>
<dbReference type="PANTHER" id="PTHR11530">
    <property type="entry name" value="D-AMINO ACID OXIDASE"/>
    <property type="match status" value="1"/>
</dbReference>
<dbReference type="Pfam" id="PF01266">
    <property type="entry name" value="DAO"/>
    <property type="match status" value="1"/>
</dbReference>
<dbReference type="SUPFAM" id="SSF51971">
    <property type="entry name" value="Nucleotide-binding domain"/>
    <property type="match status" value="1"/>
</dbReference>
<dbReference type="OrthoDB" id="246701at2"/>
<protein>
    <recommendedName>
        <fullName evidence="7">D-amino-acid oxidase</fullName>
        <ecNumber evidence="6">1.4.3.3</ecNumber>
    </recommendedName>
</protein>
<dbReference type="GO" id="GO:0071949">
    <property type="term" value="F:FAD binding"/>
    <property type="evidence" value="ECO:0007669"/>
    <property type="project" value="InterPro"/>
</dbReference>
<comment type="catalytic activity">
    <reaction evidence="8">
        <text>a D-alpha-amino acid + O2 + H2O = a 2-oxocarboxylate + H2O2 + NH4(+)</text>
        <dbReference type="Rhea" id="RHEA:21816"/>
        <dbReference type="ChEBI" id="CHEBI:15377"/>
        <dbReference type="ChEBI" id="CHEBI:15379"/>
        <dbReference type="ChEBI" id="CHEBI:16240"/>
        <dbReference type="ChEBI" id="CHEBI:28938"/>
        <dbReference type="ChEBI" id="CHEBI:35179"/>
        <dbReference type="ChEBI" id="CHEBI:59871"/>
        <dbReference type="EC" id="1.4.3.3"/>
    </reaction>
    <physiologicalReaction direction="left-to-right" evidence="8">
        <dbReference type="Rhea" id="RHEA:21817"/>
    </physiologicalReaction>
</comment>
<gene>
    <name evidence="11" type="ORF">SAMN05421810_110144</name>
</gene>